<evidence type="ECO:0000313" key="6">
    <source>
        <dbReference type="Proteomes" id="UP000002358"/>
    </source>
</evidence>
<gene>
    <name evidence="5" type="primary">100114582</name>
</gene>
<dbReference type="CDD" id="cd22929">
    <property type="entry name" value="HFD_POLE4-like"/>
    <property type="match status" value="1"/>
</dbReference>
<dbReference type="Pfam" id="PF00808">
    <property type="entry name" value="CBFD_NFYB_HMF"/>
    <property type="match status" value="1"/>
</dbReference>
<evidence type="ECO:0000256" key="2">
    <source>
        <dbReference type="ARBA" id="ARBA00023242"/>
    </source>
</evidence>
<dbReference type="SUPFAM" id="SSF47113">
    <property type="entry name" value="Histone-fold"/>
    <property type="match status" value="1"/>
</dbReference>
<dbReference type="FunCoup" id="A0A7M7G205">
    <property type="interactions" value="1448"/>
</dbReference>
<sequence length="134" mass="14929">MDDQGVAEVDDIGNELNLSNVSALVEEVNQEREDLHEESETAEAEAHQDEEPAAKLTQLPIGRVKKIAKSDSDINLINQEAIFLITKATELFIDSLSKESYKYTHQAKKKTIQKKDVQSAIDNVDALMFLDGVN</sequence>
<dbReference type="GO" id="GO:0006261">
    <property type="term" value="P:DNA-templated DNA replication"/>
    <property type="evidence" value="ECO:0007669"/>
    <property type="project" value="TreeGrafter"/>
</dbReference>
<accession>A0A7M7G205</accession>
<dbReference type="Gene3D" id="1.10.20.10">
    <property type="entry name" value="Histone, subunit A"/>
    <property type="match status" value="1"/>
</dbReference>
<dbReference type="InterPro" id="IPR050568">
    <property type="entry name" value="Transcr_DNA_Rep_Reg"/>
</dbReference>
<evidence type="ECO:0000256" key="3">
    <source>
        <dbReference type="SAM" id="MobiDB-lite"/>
    </source>
</evidence>
<dbReference type="GO" id="GO:0008622">
    <property type="term" value="C:epsilon DNA polymerase complex"/>
    <property type="evidence" value="ECO:0007669"/>
    <property type="project" value="TreeGrafter"/>
</dbReference>
<evidence type="ECO:0000313" key="5">
    <source>
        <dbReference type="EnsemblMetazoa" id="XP_001599547"/>
    </source>
</evidence>
<feature type="compositionally biased region" description="Basic and acidic residues" evidence="3">
    <location>
        <begin position="29"/>
        <end position="53"/>
    </location>
</feature>
<keyword evidence="6" id="KW-1185">Reference proteome</keyword>
<dbReference type="PANTHER" id="PTHR10252">
    <property type="entry name" value="HISTONE-LIKE TRANSCRIPTION FACTOR CCAAT-RELATED"/>
    <property type="match status" value="1"/>
</dbReference>
<dbReference type="AlphaFoldDB" id="A0A7M7G205"/>
<reference evidence="5" key="1">
    <citation type="submission" date="2021-01" db="UniProtKB">
        <authorList>
            <consortium name="EnsemblMetazoa"/>
        </authorList>
    </citation>
    <scope>IDENTIFICATION</scope>
</reference>
<dbReference type="GO" id="GO:0046982">
    <property type="term" value="F:protein heterodimerization activity"/>
    <property type="evidence" value="ECO:0007669"/>
    <property type="project" value="InterPro"/>
</dbReference>
<feature type="domain" description="Transcription factor CBF/NF-Y/archaeal histone" evidence="4">
    <location>
        <begin position="58"/>
        <end position="121"/>
    </location>
</feature>
<keyword evidence="2" id="KW-0539">Nucleus</keyword>
<dbReference type="PANTHER" id="PTHR10252:SF79">
    <property type="entry name" value="DNA POLYMERASE EPSILON SUBUNIT 4"/>
    <property type="match status" value="1"/>
</dbReference>
<name>A0A7M7G205_NASVI</name>
<dbReference type="KEGG" id="nvi:100114582"/>
<dbReference type="SMR" id="A0A7M7G205"/>
<dbReference type="InterPro" id="IPR009072">
    <property type="entry name" value="Histone-fold"/>
</dbReference>
<dbReference type="Proteomes" id="UP000002358">
    <property type="component" value="Unassembled WGS sequence"/>
</dbReference>
<comment type="subcellular location">
    <subcellularLocation>
        <location evidence="1">Nucleus</location>
    </subcellularLocation>
</comment>
<proteinExistence type="predicted"/>
<dbReference type="InterPro" id="IPR003958">
    <property type="entry name" value="CBFA_NFYB_domain"/>
</dbReference>
<dbReference type="OMA" id="IIMQDAV"/>
<organism evidence="5 6">
    <name type="scientific">Nasonia vitripennis</name>
    <name type="common">Parasitic wasp</name>
    <dbReference type="NCBI Taxonomy" id="7425"/>
    <lineage>
        <taxon>Eukaryota</taxon>
        <taxon>Metazoa</taxon>
        <taxon>Ecdysozoa</taxon>
        <taxon>Arthropoda</taxon>
        <taxon>Hexapoda</taxon>
        <taxon>Insecta</taxon>
        <taxon>Pterygota</taxon>
        <taxon>Neoptera</taxon>
        <taxon>Endopterygota</taxon>
        <taxon>Hymenoptera</taxon>
        <taxon>Apocrita</taxon>
        <taxon>Proctotrupomorpha</taxon>
        <taxon>Chalcidoidea</taxon>
        <taxon>Pteromalidae</taxon>
        <taxon>Pteromalinae</taxon>
        <taxon>Nasonia</taxon>
    </lineage>
</organism>
<dbReference type="InParanoid" id="A0A7M7G205"/>
<feature type="region of interest" description="Disordered" evidence="3">
    <location>
        <begin position="29"/>
        <end position="55"/>
    </location>
</feature>
<dbReference type="EnsemblMetazoa" id="XM_001599497">
    <property type="protein sequence ID" value="XP_001599547"/>
    <property type="gene ID" value="LOC100114582"/>
</dbReference>
<evidence type="ECO:0000259" key="4">
    <source>
        <dbReference type="Pfam" id="PF00808"/>
    </source>
</evidence>
<evidence type="ECO:0000256" key="1">
    <source>
        <dbReference type="ARBA" id="ARBA00004123"/>
    </source>
</evidence>
<dbReference type="OrthoDB" id="636685at2759"/>
<protein>
    <recommendedName>
        <fullName evidence="4">Transcription factor CBF/NF-Y/archaeal histone domain-containing protein</fullName>
    </recommendedName>
</protein>